<feature type="chain" id="PRO_5045592712" description="Cupin type-1 domain-containing protein" evidence="3">
    <location>
        <begin position="27"/>
        <end position="529"/>
    </location>
</feature>
<keyword evidence="6" id="KW-1185">Reference proteome</keyword>
<dbReference type="SMART" id="SM00835">
    <property type="entry name" value="Cupin_1"/>
    <property type="match status" value="2"/>
</dbReference>
<protein>
    <recommendedName>
        <fullName evidence="4">Cupin type-1 domain-containing protein</fullName>
    </recommendedName>
</protein>
<gene>
    <name evidence="5" type="ORF">JRO89_XS01G0269200</name>
</gene>
<evidence type="ECO:0000256" key="3">
    <source>
        <dbReference type="SAM" id="SignalP"/>
    </source>
</evidence>
<dbReference type="InterPro" id="IPR011051">
    <property type="entry name" value="RmlC_Cupin_sf"/>
</dbReference>
<dbReference type="Proteomes" id="UP000827721">
    <property type="component" value="Unassembled WGS sequence"/>
</dbReference>
<feature type="signal peptide" evidence="3">
    <location>
        <begin position="1"/>
        <end position="26"/>
    </location>
</feature>
<dbReference type="InterPro" id="IPR014710">
    <property type="entry name" value="RmlC-like_jellyroll"/>
</dbReference>
<feature type="domain" description="Cupin type-1" evidence="4">
    <location>
        <begin position="327"/>
        <end position="501"/>
    </location>
</feature>
<evidence type="ECO:0000256" key="2">
    <source>
        <dbReference type="SAM" id="MobiDB-lite"/>
    </source>
</evidence>
<organism evidence="5 6">
    <name type="scientific">Xanthoceras sorbifolium</name>
    <dbReference type="NCBI Taxonomy" id="99658"/>
    <lineage>
        <taxon>Eukaryota</taxon>
        <taxon>Viridiplantae</taxon>
        <taxon>Streptophyta</taxon>
        <taxon>Embryophyta</taxon>
        <taxon>Tracheophyta</taxon>
        <taxon>Spermatophyta</taxon>
        <taxon>Magnoliopsida</taxon>
        <taxon>eudicotyledons</taxon>
        <taxon>Gunneridae</taxon>
        <taxon>Pentapetalae</taxon>
        <taxon>rosids</taxon>
        <taxon>malvids</taxon>
        <taxon>Sapindales</taxon>
        <taxon>Sapindaceae</taxon>
        <taxon>Xanthoceroideae</taxon>
        <taxon>Xanthoceras</taxon>
    </lineage>
</organism>
<comment type="caution">
    <text evidence="5">The sequence shown here is derived from an EMBL/GenBank/DDBJ whole genome shotgun (WGS) entry which is preliminary data.</text>
</comment>
<evidence type="ECO:0000256" key="1">
    <source>
        <dbReference type="ARBA" id="ARBA00022729"/>
    </source>
</evidence>
<evidence type="ECO:0000259" key="4">
    <source>
        <dbReference type="SMART" id="SM00835"/>
    </source>
</evidence>
<dbReference type="CDD" id="cd02245">
    <property type="entry name" value="cupin_7S_vicilin-like_C"/>
    <property type="match status" value="1"/>
</dbReference>
<sequence length="529" mass="60165">MAMRTKLCFTLFLVSVLVLCAGLALAKKDPELKQCKHQCEVQQQYDDKQKKQCKKDCEDYYKEKKHEREKGGGGGSGNALNVDEPERRLRDCQVKCDERHDEGGQQWQTCRITCQKKYENDEQGSEHNHHRREKEEDQGRQEEEEEEEAENPYVFEDDYFLSKVKTTHGSIYAIPKFSSLSKLLRGIRKYRLGSLEVNTQTFLTPTHLDADGVFFVSSGQGTVTVIHRDKRQSFNIRKGVLLRIPAGTTFYVVNNHQKEKMFIVQLLQSVNNAGQYETSSEEVQKLFKRREQGVFVKASKEQIKALSGTSEEGGGIWPFGSRSKGTFELFKQSPTQSNKFGKLYEVDYNDYPPLEDIDLAISYANISRGAMIAPYYNSESTKISYVVDGDGYVEIACPHASSSKSSEQYQEVGSRSGSTIGSRVSYQKMRSPITSGTVFVVPAGHPVAIVSSNRGNLEILCFELNAKNNYRYTLAGRKNVVKLMEREAKELTFNAKGEDVDRVFGKQDEEFFVQGPNWRQQPEQGRAYE</sequence>
<feature type="compositionally biased region" description="Basic and acidic residues" evidence="2">
    <location>
        <begin position="121"/>
        <end position="141"/>
    </location>
</feature>
<feature type="domain" description="Cupin type-1" evidence="4">
    <location>
        <begin position="159"/>
        <end position="284"/>
    </location>
</feature>
<evidence type="ECO:0000313" key="6">
    <source>
        <dbReference type="Proteomes" id="UP000827721"/>
    </source>
</evidence>
<dbReference type="Gene3D" id="2.60.120.10">
    <property type="entry name" value="Jelly Rolls"/>
    <property type="match status" value="2"/>
</dbReference>
<reference evidence="5 6" key="1">
    <citation type="submission" date="2021-02" db="EMBL/GenBank/DDBJ databases">
        <title>Plant Genome Project.</title>
        <authorList>
            <person name="Zhang R.-G."/>
        </authorList>
    </citation>
    <scope>NUCLEOTIDE SEQUENCE [LARGE SCALE GENOMIC DNA]</scope>
    <source>
        <tissue evidence="5">Leaves</tissue>
    </source>
</reference>
<feature type="region of interest" description="Disordered" evidence="2">
    <location>
        <begin position="121"/>
        <end position="150"/>
    </location>
</feature>
<dbReference type="Pfam" id="PF00190">
    <property type="entry name" value="Cupin_1"/>
    <property type="match status" value="1"/>
</dbReference>
<dbReference type="CDD" id="cd02244">
    <property type="entry name" value="cupin_7S_vicilin-like_N"/>
    <property type="match status" value="1"/>
</dbReference>
<dbReference type="PANTHER" id="PTHR31189:SF13">
    <property type="entry name" value="CUPINCIN"/>
    <property type="match status" value="1"/>
</dbReference>
<dbReference type="EMBL" id="JAFEMO010000001">
    <property type="protein sequence ID" value="KAH7577574.1"/>
    <property type="molecule type" value="Genomic_DNA"/>
</dbReference>
<dbReference type="PANTHER" id="PTHR31189">
    <property type="entry name" value="OS03G0336100 PROTEIN-RELATED"/>
    <property type="match status" value="1"/>
</dbReference>
<accession>A0ABQ8IMB8</accession>
<proteinExistence type="predicted"/>
<dbReference type="InterPro" id="IPR006045">
    <property type="entry name" value="Cupin_1"/>
</dbReference>
<dbReference type="InterPro" id="IPR050253">
    <property type="entry name" value="Seed_Storage-Functional"/>
</dbReference>
<dbReference type="SUPFAM" id="SSF51182">
    <property type="entry name" value="RmlC-like cupins"/>
    <property type="match status" value="2"/>
</dbReference>
<keyword evidence="1 3" id="KW-0732">Signal</keyword>
<evidence type="ECO:0000313" key="5">
    <source>
        <dbReference type="EMBL" id="KAH7577574.1"/>
    </source>
</evidence>
<name>A0ABQ8IMB8_9ROSI</name>